<keyword evidence="3" id="KW-1185">Reference proteome</keyword>
<gene>
    <name evidence="2" type="ORF">C9I28_15335</name>
</gene>
<feature type="transmembrane region" description="Helical" evidence="1">
    <location>
        <begin position="128"/>
        <end position="151"/>
    </location>
</feature>
<dbReference type="KEGG" id="masz:C9I28_15335"/>
<evidence type="ECO:0000256" key="1">
    <source>
        <dbReference type="SAM" id="Phobius"/>
    </source>
</evidence>
<dbReference type="AlphaFoldDB" id="A0A2R4CBB9"/>
<name>A0A2R4CBB9_9BURK</name>
<dbReference type="EMBL" id="CP028324">
    <property type="protein sequence ID" value="AVR96885.1"/>
    <property type="molecule type" value="Genomic_DNA"/>
</dbReference>
<sequence length="175" mass="18113">MSAAAALAALAVLLPVGCNLALRRAAARTGLLHTLPLLGAGWLACCLAIGTWCTALGLLVLAHPAAQPAAQVAAAGYLLWQLLARRQSCAEVNIRAVFPAALADPAVLWCAVFAFPPLGTPAPAILAAYGWFSGLMLASGLAWAARGAGFLPRRKAMRRPLRRIFLLAAGAARAR</sequence>
<proteinExistence type="predicted"/>
<feature type="transmembrane region" description="Helical" evidence="1">
    <location>
        <begin position="39"/>
        <end position="61"/>
    </location>
</feature>
<evidence type="ECO:0000313" key="2">
    <source>
        <dbReference type="EMBL" id="AVR96885.1"/>
    </source>
</evidence>
<organism evidence="2 3">
    <name type="scientific">Pseudoduganella armeniaca</name>
    <dbReference type="NCBI Taxonomy" id="2072590"/>
    <lineage>
        <taxon>Bacteria</taxon>
        <taxon>Pseudomonadati</taxon>
        <taxon>Pseudomonadota</taxon>
        <taxon>Betaproteobacteria</taxon>
        <taxon>Burkholderiales</taxon>
        <taxon>Oxalobacteraceae</taxon>
        <taxon>Telluria group</taxon>
        <taxon>Pseudoduganella</taxon>
    </lineage>
</organism>
<reference evidence="2 3" key="1">
    <citation type="submission" date="2018-03" db="EMBL/GenBank/DDBJ databases">
        <title>Massilia armeniaca sp. nov., isolated from desert soil.</title>
        <authorList>
            <person name="Huang H."/>
            <person name="Ren M."/>
        </authorList>
    </citation>
    <scope>NUCLEOTIDE SEQUENCE [LARGE SCALE GENOMIC DNA]</scope>
    <source>
        <strain evidence="2 3">ZMN-3</strain>
    </source>
</reference>
<dbReference type="Proteomes" id="UP000240505">
    <property type="component" value="Chromosome"/>
</dbReference>
<keyword evidence="1" id="KW-0812">Transmembrane</keyword>
<keyword evidence="1" id="KW-0472">Membrane</keyword>
<feature type="transmembrane region" description="Helical" evidence="1">
    <location>
        <begin position="96"/>
        <end position="116"/>
    </location>
</feature>
<keyword evidence="1" id="KW-1133">Transmembrane helix</keyword>
<dbReference type="RefSeq" id="WP_107142234.1">
    <property type="nucleotide sequence ID" value="NZ_CP028324.1"/>
</dbReference>
<accession>A0A2R4CBB9</accession>
<protein>
    <submittedName>
        <fullName evidence="2">Uncharacterized protein</fullName>
    </submittedName>
</protein>
<dbReference type="OrthoDB" id="6710777at2"/>
<evidence type="ECO:0000313" key="3">
    <source>
        <dbReference type="Proteomes" id="UP000240505"/>
    </source>
</evidence>